<accession>A0A160T075</accession>
<dbReference type="Gene3D" id="3.40.1790.10">
    <property type="entry name" value="Indigoidine synthase domain"/>
    <property type="match status" value="1"/>
</dbReference>
<feature type="binding site" evidence="6">
    <location>
        <position position="89"/>
    </location>
    <ligand>
        <name>substrate</name>
    </ligand>
</feature>
<dbReference type="GO" id="GO:0004730">
    <property type="term" value="F:pseudouridylate synthase activity"/>
    <property type="evidence" value="ECO:0007669"/>
    <property type="project" value="UniProtKB-UniRule"/>
</dbReference>
<feature type="active site" description="Proton donor" evidence="6">
    <location>
        <position position="25"/>
    </location>
</feature>
<dbReference type="InterPro" id="IPR007342">
    <property type="entry name" value="PsuG"/>
</dbReference>
<dbReference type="RefSeq" id="WP_095041744.1">
    <property type="nucleotide sequence ID" value="NZ_LN890655.1"/>
</dbReference>
<keyword evidence="2 6" id="KW-0378">Hydrolase</keyword>
<comment type="cofactor">
    <cofactor evidence="6">
        <name>Mn(2+)</name>
        <dbReference type="ChEBI" id="CHEBI:29035"/>
    </cofactor>
    <text evidence="6">Binds 1 Mn(2+) ion per subunit.</text>
</comment>
<dbReference type="OrthoDB" id="9805870at2"/>
<dbReference type="EMBL" id="LN890655">
    <property type="protein sequence ID" value="CUS02088.2"/>
    <property type="molecule type" value="Genomic_DNA"/>
</dbReference>
<organism evidence="7 8">
    <name type="scientific">Candidatus Promineifilum breve</name>
    <dbReference type="NCBI Taxonomy" id="1806508"/>
    <lineage>
        <taxon>Bacteria</taxon>
        <taxon>Bacillati</taxon>
        <taxon>Chloroflexota</taxon>
        <taxon>Ardenticatenia</taxon>
        <taxon>Candidatus Promineifilales</taxon>
        <taxon>Candidatus Promineifilaceae</taxon>
        <taxon>Candidatus Promineifilum</taxon>
    </lineage>
</organism>
<dbReference type="GO" id="GO:0005737">
    <property type="term" value="C:cytoplasm"/>
    <property type="evidence" value="ECO:0007669"/>
    <property type="project" value="TreeGrafter"/>
</dbReference>
<name>A0A160T075_9CHLR</name>
<evidence type="ECO:0000313" key="7">
    <source>
        <dbReference type="EMBL" id="CUS02088.2"/>
    </source>
</evidence>
<keyword evidence="5 6" id="KW-0326">Glycosidase</keyword>
<comment type="function">
    <text evidence="6">Catalyzes the reversible cleavage of pseudouridine 5'-phosphate (PsiMP) to ribose 5-phosphate and uracil. Functions biologically in the cleavage direction, as part of a pseudouridine degradation pathway.</text>
</comment>
<sequence length="303" mass="30901">MNNLLHFSPSIRQALADGAPVVALESTVITHGLPYPQNVATALAMEAAVRAGGAQPATIAVLHGRLTVGLELDDIERLGQLAGSGVVRKCSRRDLPIAVACGEDGATTVAGTMVVAHMAGIELFATGGIGGVHRGHPFDVSADLRELGQTPVTVVSSGAKSILDLPATREVLETEGVTIVGYGVDELPAFFARSCGLPVDVRLDSPAAVAALIVARRQLGLAGGTLVTVPAPEEACMDPDEAEAAAAQAAREADAAGIHGPLATPWLLRRVVELTDGRSMTANTALLTNNGRIAAEIAVALAG</sequence>
<dbReference type="GO" id="GO:0016798">
    <property type="term" value="F:hydrolase activity, acting on glycosyl bonds"/>
    <property type="evidence" value="ECO:0007669"/>
    <property type="project" value="UniProtKB-KW"/>
</dbReference>
<dbReference type="PANTHER" id="PTHR42909:SF1">
    <property type="entry name" value="CARBOHYDRATE KINASE PFKB DOMAIN-CONTAINING PROTEIN"/>
    <property type="match status" value="1"/>
</dbReference>
<keyword evidence="4 6" id="KW-0456">Lyase</keyword>
<dbReference type="AlphaFoldDB" id="A0A160T075"/>
<dbReference type="EC" id="4.2.1.70" evidence="6"/>
<evidence type="ECO:0000256" key="3">
    <source>
        <dbReference type="ARBA" id="ARBA00023211"/>
    </source>
</evidence>
<feature type="binding site" evidence="6">
    <location>
        <position position="139"/>
    </location>
    <ligand>
        <name>Mn(2+)</name>
        <dbReference type="ChEBI" id="CHEBI:29035"/>
    </ligand>
</feature>
<evidence type="ECO:0000256" key="5">
    <source>
        <dbReference type="ARBA" id="ARBA00023295"/>
    </source>
</evidence>
<gene>
    <name evidence="7" type="primary">yeiN</name>
    <name evidence="6" type="synonym">psuG</name>
    <name evidence="7" type="ORF">CFX0092_A0207</name>
</gene>
<dbReference type="PANTHER" id="PTHR42909">
    <property type="entry name" value="ZGC:136858"/>
    <property type="match status" value="1"/>
</dbReference>
<feature type="binding site" evidence="6">
    <location>
        <position position="109"/>
    </location>
    <ligand>
        <name>substrate</name>
    </ligand>
</feature>
<proteinExistence type="inferred from homology"/>
<dbReference type="KEGG" id="pbf:CFX0092_A0207"/>
<dbReference type="GO" id="GO:0046872">
    <property type="term" value="F:metal ion binding"/>
    <property type="evidence" value="ECO:0007669"/>
    <property type="project" value="UniProtKB-KW"/>
</dbReference>
<keyword evidence="1 6" id="KW-0479">Metal-binding</keyword>
<reference evidence="7" key="1">
    <citation type="submission" date="2016-01" db="EMBL/GenBank/DDBJ databases">
        <authorList>
            <person name="Mcilroy J.S."/>
            <person name="Karst M S."/>
            <person name="Albertsen M."/>
        </authorList>
    </citation>
    <scope>NUCLEOTIDE SEQUENCE</scope>
    <source>
        <strain evidence="7">Cfx-K</strain>
    </source>
</reference>
<evidence type="ECO:0000256" key="4">
    <source>
        <dbReference type="ARBA" id="ARBA00023239"/>
    </source>
</evidence>
<feature type="binding site" evidence="6">
    <location>
        <begin position="141"/>
        <end position="143"/>
    </location>
    <ligand>
        <name>substrate</name>
    </ligand>
</feature>
<keyword evidence="3 6" id="KW-0464">Manganese</keyword>
<dbReference type="InterPro" id="IPR022830">
    <property type="entry name" value="Indigdn_synthA-like"/>
</dbReference>
<dbReference type="HAMAP" id="MF_01876">
    <property type="entry name" value="PsiMP_glycosidase"/>
    <property type="match status" value="1"/>
</dbReference>
<keyword evidence="8" id="KW-1185">Reference proteome</keyword>
<comment type="similarity">
    <text evidence="6">Belongs to the pseudouridine-5'-phosphate glycosidase family.</text>
</comment>
<comment type="subunit">
    <text evidence="6">Homotrimer.</text>
</comment>
<evidence type="ECO:0000256" key="1">
    <source>
        <dbReference type="ARBA" id="ARBA00022723"/>
    </source>
</evidence>
<evidence type="ECO:0000313" key="8">
    <source>
        <dbReference type="Proteomes" id="UP000215027"/>
    </source>
</evidence>
<evidence type="ECO:0000256" key="6">
    <source>
        <dbReference type="HAMAP-Rule" id="MF_01876"/>
    </source>
</evidence>
<protein>
    <recommendedName>
        <fullName evidence="6">Pseudouridine-5'-phosphate glycosidase</fullName>
        <shortName evidence="6">PsiMP glycosidase</shortName>
        <ecNumber evidence="6">4.2.1.70</ecNumber>
    </recommendedName>
</protein>
<evidence type="ECO:0000256" key="2">
    <source>
        <dbReference type="ARBA" id="ARBA00022801"/>
    </source>
</evidence>
<dbReference type="Proteomes" id="UP000215027">
    <property type="component" value="Chromosome I"/>
</dbReference>
<dbReference type="SUPFAM" id="SSF110581">
    <property type="entry name" value="Indigoidine synthase A-like"/>
    <property type="match status" value="1"/>
</dbReference>
<feature type="active site" description="Nucleophile" evidence="6">
    <location>
        <position position="160"/>
    </location>
</feature>
<comment type="catalytic activity">
    <reaction evidence="6">
        <text>D-ribose 5-phosphate + uracil = psi-UMP + H2O</text>
        <dbReference type="Rhea" id="RHEA:18337"/>
        <dbReference type="ChEBI" id="CHEBI:15377"/>
        <dbReference type="ChEBI" id="CHEBI:17568"/>
        <dbReference type="ChEBI" id="CHEBI:58380"/>
        <dbReference type="ChEBI" id="CHEBI:78346"/>
        <dbReference type="EC" id="4.2.1.70"/>
    </reaction>
</comment>
<dbReference type="GO" id="GO:0046113">
    <property type="term" value="P:nucleobase catabolic process"/>
    <property type="evidence" value="ECO:0007669"/>
    <property type="project" value="UniProtKB-UniRule"/>
</dbReference>
<dbReference type="Pfam" id="PF04227">
    <property type="entry name" value="Indigoidine_A"/>
    <property type="match status" value="1"/>
</dbReference>